<evidence type="ECO:0008006" key="5">
    <source>
        <dbReference type="Google" id="ProtNLM"/>
    </source>
</evidence>
<feature type="signal peptide" evidence="2">
    <location>
        <begin position="1"/>
        <end position="27"/>
    </location>
</feature>
<name>A0ABV7E7B4_9SPHN</name>
<organism evidence="3 4">
    <name type="scientific">Alteraurantiacibacter palmitatis</name>
    <dbReference type="NCBI Taxonomy" id="2054628"/>
    <lineage>
        <taxon>Bacteria</taxon>
        <taxon>Pseudomonadati</taxon>
        <taxon>Pseudomonadota</taxon>
        <taxon>Alphaproteobacteria</taxon>
        <taxon>Sphingomonadales</taxon>
        <taxon>Erythrobacteraceae</taxon>
        <taxon>Alteraurantiacibacter</taxon>
    </lineage>
</organism>
<feature type="chain" id="PRO_5046634022" description="Secreted protein" evidence="2">
    <location>
        <begin position="28"/>
        <end position="374"/>
    </location>
</feature>
<comment type="caution">
    <text evidence="3">The sequence shown here is derived from an EMBL/GenBank/DDBJ whole genome shotgun (WGS) entry which is preliminary data.</text>
</comment>
<feature type="region of interest" description="Disordered" evidence="1">
    <location>
        <begin position="350"/>
        <end position="374"/>
    </location>
</feature>
<dbReference type="RefSeq" id="WP_336926262.1">
    <property type="nucleotide sequence ID" value="NZ_JBANRO010000006.1"/>
</dbReference>
<sequence>MPSTRTQSLSLLSAAALVLAGALPAVAQDVPDDLTVMPAVSNDYQPARTPWGDPDFRGTWPINDIAELPVERPDRFGMRHWKTDEELAAEQGRVEALEQAYESEDHQGTIGLGHWIEYQAGSRRTSMIVEPANGKLPRLTRQGIHDAAEMRSSWVVGQTFDWVDDFDSWDRCWTRGFPASMLPFRYNNGIRIFQAPGYVVIVLEMLGTRIIPVGNTAQWPAGVSGMFGQSRGRWEDHNTLVVETTNLQPGASALNIATRGVPPNNTLPMSRQARTVERFHMIGPDTITYELTYADPVMFEAPFTLRMDWTRDDAYEFFEYACHEGNVQIRNYITADRAAREAEYARGRMVEPIDPDAGPPPAMDPASRGVGNRN</sequence>
<reference evidence="4" key="1">
    <citation type="journal article" date="2019" name="Int. J. Syst. Evol. Microbiol.">
        <title>The Global Catalogue of Microorganisms (GCM) 10K type strain sequencing project: providing services to taxonomists for standard genome sequencing and annotation.</title>
        <authorList>
            <consortium name="The Broad Institute Genomics Platform"/>
            <consortium name="The Broad Institute Genome Sequencing Center for Infectious Disease"/>
            <person name="Wu L."/>
            <person name="Ma J."/>
        </authorList>
    </citation>
    <scope>NUCLEOTIDE SEQUENCE [LARGE SCALE GENOMIC DNA]</scope>
    <source>
        <strain evidence="4">KCTC 52607</strain>
    </source>
</reference>
<evidence type="ECO:0000313" key="4">
    <source>
        <dbReference type="Proteomes" id="UP001595456"/>
    </source>
</evidence>
<gene>
    <name evidence="3" type="ORF">ACFODU_06525</name>
</gene>
<dbReference type="EMBL" id="JBHRST010000008">
    <property type="protein sequence ID" value="MFC3097456.1"/>
    <property type="molecule type" value="Genomic_DNA"/>
</dbReference>
<protein>
    <recommendedName>
        <fullName evidence="5">Secreted protein</fullName>
    </recommendedName>
</protein>
<accession>A0ABV7E7B4</accession>
<keyword evidence="4" id="KW-1185">Reference proteome</keyword>
<keyword evidence="2" id="KW-0732">Signal</keyword>
<proteinExistence type="predicted"/>
<evidence type="ECO:0000313" key="3">
    <source>
        <dbReference type="EMBL" id="MFC3097456.1"/>
    </source>
</evidence>
<evidence type="ECO:0000256" key="1">
    <source>
        <dbReference type="SAM" id="MobiDB-lite"/>
    </source>
</evidence>
<evidence type="ECO:0000256" key="2">
    <source>
        <dbReference type="SAM" id="SignalP"/>
    </source>
</evidence>
<dbReference type="Proteomes" id="UP001595456">
    <property type="component" value="Unassembled WGS sequence"/>
</dbReference>